<feature type="domain" description="Major facilitator superfamily (MFS) profile" evidence="7">
    <location>
        <begin position="10"/>
        <end position="389"/>
    </location>
</feature>
<comment type="subcellular location">
    <subcellularLocation>
        <location evidence="1">Cell membrane</location>
        <topology evidence="1">Multi-pass membrane protein</topology>
    </subcellularLocation>
</comment>
<protein>
    <submittedName>
        <fullName evidence="8">Transport protein</fullName>
    </submittedName>
</protein>
<feature type="transmembrane region" description="Helical" evidence="6">
    <location>
        <begin position="133"/>
        <end position="151"/>
    </location>
</feature>
<keyword evidence="5 6" id="KW-0472">Membrane</keyword>
<feature type="transmembrane region" description="Helical" evidence="6">
    <location>
        <begin position="41"/>
        <end position="64"/>
    </location>
</feature>
<dbReference type="Gene3D" id="1.20.1250.20">
    <property type="entry name" value="MFS general substrate transporter like domains"/>
    <property type="match status" value="1"/>
</dbReference>
<dbReference type="SUPFAM" id="SSF103473">
    <property type="entry name" value="MFS general substrate transporter"/>
    <property type="match status" value="1"/>
</dbReference>
<dbReference type="CDD" id="cd17324">
    <property type="entry name" value="MFS_NepI_like"/>
    <property type="match status" value="1"/>
</dbReference>
<feature type="transmembrane region" description="Helical" evidence="6">
    <location>
        <begin position="217"/>
        <end position="237"/>
    </location>
</feature>
<keyword evidence="3 6" id="KW-0812">Transmembrane</keyword>
<evidence type="ECO:0000256" key="1">
    <source>
        <dbReference type="ARBA" id="ARBA00004651"/>
    </source>
</evidence>
<keyword evidence="2" id="KW-0813">Transport</keyword>
<dbReference type="Pfam" id="PF07690">
    <property type="entry name" value="MFS_1"/>
    <property type="match status" value="1"/>
</dbReference>
<dbReference type="InterPro" id="IPR020846">
    <property type="entry name" value="MFS_dom"/>
</dbReference>
<dbReference type="PANTHER" id="PTHR42910:SF1">
    <property type="entry name" value="MAJOR FACILITATOR SUPERFAMILY (MFS) PROFILE DOMAIN-CONTAINING PROTEIN"/>
    <property type="match status" value="1"/>
</dbReference>
<evidence type="ECO:0000256" key="3">
    <source>
        <dbReference type="ARBA" id="ARBA00022692"/>
    </source>
</evidence>
<dbReference type="InterPro" id="IPR036259">
    <property type="entry name" value="MFS_trans_sf"/>
</dbReference>
<feature type="transmembrane region" description="Helical" evidence="6">
    <location>
        <begin position="363"/>
        <end position="382"/>
    </location>
</feature>
<keyword evidence="9" id="KW-1185">Reference proteome</keyword>
<feature type="transmembrane region" description="Helical" evidence="6">
    <location>
        <begin position="12"/>
        <end position="29"/>
    </location>
</feature>
<evidence type="ECO:0000256" key="2">
    <source>
        <dbReference type="ARBA" id="ARBA00022448"/>
    </source>
</evidence>
<dbReference type="RefSeq" id="WP_024626131.1">
    <property type="nucleotide sequence ID" value="NZ_AYGX02000036.1"/>
</dbReference>
<name>A0A0R2NTA9_9LACO</name>
<feature type="transmembrane region" description="Helical" evidence="6">
    <location>
        <begin position="337"/>
        <end position="357"/>
    </location>
</feature>
<dbReference type="PANTHER" id="PTHR42910">
    <property type="entry name" value="TRANSPORTER SCO4007-RELATED"/>
    <property type="match status" value="1"/>
</dbReference>
<dbReference type="EMBL" id="AYGX02000036">
    <property type="protein sequence ID" value="KRO28636.1"/>
    <property type="molecule type" value="Genomic_DNA"/>
</dbReference>
<evidence type="ECO:0000313" key="9">
    <source>
        <dbReference type="Proteomes" id="UP000050920"/>
    </source>
</evidence>
<dbReference type="PROSITE" id="PS50850">
    <property type="entry name" value="MFS"/>
    <property type="match status" value="1"/>
</dbReference>
<feature type="transmembrane region" description="Helical" evidence="6">
    <location>
        <begin position="163"/>
        <end position="180"/>
    </location>
</feature>
<accession>A0A0R2NTA9</accession>
<dbReference type="GO" id="GO:0022857">
    <property type="term" value="F:transmembrane transporter activity"/>
    <property type="evidence" value="ECO:0007669"/>
    <property type="project" value="InterPro"/>
</dbReference>
<feature type="transmembrane region" description="Helical" evidence="6">
    <location>
        <begin position="76"/>
        <end position="94"/>
    </location>
</feature>
<feature type="transmembrane region" description="Helical" evidence="6">
    <location>
        <begin position="100"/>
        <end position="121"/>
    </location>
</feature>
<evidence type="ECO:0000259" key="7">
    <source>
        <dbReference type="PROSITE" id="PS50850"/>
    </source>
</evidence>
<evidence type="ECO:0000256" key="6">
    <source>
        <dbReference type="SAM" id="Phobius"/>
    </source>
</evidence>
<comment type="caution">
    <text evidence="8">The sequence shown here is derived from an EMBL/GenBank/DDBJ whole genome shotgun (WGS) entry which is preliminary data.</text>
</comment>
<proteinExistence type="predicted"/>
<gene>
    <name evidence="8" type="ORF">DY78_GL002226</name>
</gene>
<feature type="transmembrane region" description="Helical" evidence="6">
    <location>
        <begin position="249"/>
        <end position="269"/>
    </location>
</feature>
<evidence type="ECO:0000313" key="8">
    <source>
        <dbReference type="EMBL" id="KRO28636.1"/>
    </source>
</evidence>
<dbReference type="Proteomes" id="UP000050920">
    <property type="component" value="Unassembled WGS sequence"/>
</dbReference>
<evidence type="ECO:0000256" key="4">
    <source>
        <dbReference type="ARBA" id="ARBA00022989"/>
    </source>
</evidence>
<evidence type="ECO:0000256" key="5">
    <source>
        <dbReference type="ARBA" id="ARBA00023136"/>
    </source>
</evidence>
<keyword evidence="4 6" id="KW-1133">Transmembrane helix</keyword>
<dbReference type="GO" id="GO:0005886">
    <property type="term" value="C:plasma membrane"/>
    <property type="evidence" value="ECO:0007669"/>
    <property type="project" value="UniProtKB-SubCell"/>
</dbReference>
<feature type="transmembrane region" description="Helical" evidence="6">
    <location>
        <begin position="276"/>
        <end position="292"/>
    </location>
</feature>
<organism evidence="8 9">
    <name type="scientific">Lactiplantibacillus fabifermentans DSM 21115</name>
    <dbReference type="NCBI Taxonomy" id="1413187"/>
    <lineage>
        <taxon>Bacteria</taxon>
        <taxon>Bacillati</taxon>
        <taxon>Bacillota</taxon>
        <taxon>Bacilli</taxon>
        <taxon>Lactobacillales</taxon>
        <taxon>Lactobacillaceae</taxon>
        <taxon>Lactiplantibacillus</taxon>
    </lineage>
</organism>
<reference evidence="8 9" key="1">
    <citation type="journal article" date="2015" name="Genome Announc.">
        <title>Expanding the biotechnology potential of lactobacilli through comparative genomics of 213 strains and associated genera.</title>
        <authorList>
            <person name="Sun Z."/>
            <person name="Harris H.M."/>
            <person name="McCann A."/>
            <person name="Guo C."/>
            <person name="Argimon S."/>
            <person name="Zhang W."/>
            <person name="Yang X."/>
            <person name="Jeffery I.B."/>
            <person name="Cooney J.C."/>
            <person name="Kagawa T.F."/>
            <person name="Liu W."/>
            <person name="Song Y."/>
            <person name="Salvetti E."/>
            <person name="Wrobel A."/>
            <person name="Rasinkangas P."/>
            <person name="Parkhill J."/>
            <person name="Rea M.C."/>
            <person name="O'Sullivan O."/>
            <person name="Ritari J."/>
            <person name="Douillard F.P."/>
            <person name="Paul Ross R."/>
            <person name="Yang R."/>
            <person name="Briner A.E."/>
            <person name="Felis G.E."/>
            <person name="de Vos W.M."/>
            <person name="Barrangou R."/>
            <person name="Klaenhammer T.R."/>
            <person name="Caufield P.W."/>
            <person name="Cui Y."/>
            <person name="Zhang H."/>
            <person name="O'Toole P.W."/>
        </authorList>
    </citation>
    <scope>NUCLEOTIDE SEQUENCE [LARGE SCALE GENOMIC DNA]</scope>
    <source>
        <strain evidence="8 9">DSM 21115</strain>
    </source>
</reference>
<dbReference type="InterPro" id="IPR011701">
    <property type="entry name" value="MFS"/>
</dbReference>
<feature type="transmembrane region" description="Helical" evidence="6">
    <location>
        <begin position="298"/>
        <end position="316"/>
    </location>
</feature>
<dbReference type="AlphaFoldDB" id="A0A0R2NTA9"/>
<sequence>MKNKALNRSTTLLMAVSAAIVVANINYIQPIEADIASQYQVSNAIIGAVAMLTQLGYAFGLLLIVPMGDIVNRRTLIMRMLVLAIISALLAFVAPNIWVYAIASLLIGITSVAPQIIIPYAGFLAPVGQRGQVLGNVLSGLLVGVLLSRTVSGVLASYLPWQAVYLIAAIMIALLWVVLWRKLPHDPVTQHATNYRTMIKTVPALVKKYPVLRASAINGFVLFGVSNIFWATLVFYLQHQYHWGSREAGLLALLGVTGVLAAPLIGRLADRFKPNTIIGLGLVLSTIAYLIFDVFGTHIAGLIVGIIVLDLGTQFGQVANQTRIQGIDPKASSRFNSVFMFGYFMGGALGSFFGNLLWGAFGWHGVCGLAIIVLLVGFYAHYIHYPRLARRTVTMNH</sequence>